<evidence type="ECO:0000313" key="3">
    <source>
        <dbReference type="EMBL" id="PWK27012.1"/>
    </source>
</evidence>
<feature type="region of interest" description="Disordered" evidence="1">
    <location>
        <begin position="191"/>
        <end position="232"/>
    </location>
</feature>
<keyword evidence="4" id="KW-1185">Reference proteome</keyword>
<keyword evidence="2" id="KW-1133">Transmembrane helix</keyword>
<evidence type="ECO:0000256" key="1">
    <source>
        <dbReference type="SAM" id="MobiDB-lite"/>
    </source>
</evidence>
<sequence>MLNLLDYINSLTVADSRSGQNRLVKAKSLVVGYAQVQGGVGGNSSSYKAGEIIGIVQDTATVSVKATNGVIVKVAYTKITLQEPYYTTGNDLVSYLWFPTSQIDFEDEFEKETIPVTTDNKALKAVYSDAPKGIYIRETPSTLANKVKVVAYGDVVGYTDGQEKKYLTYTFWKIYDQKGRAIGWCAKGSGYSTTQRPQAKALPKYDSKGETTEETSGVTAAQDPQAGNSDSSGVSAVTIILWVVGVLGLGYLGVKLLFKNNKNGN</sequence>
<evidence type="ECO:0000256" key="2">
    <source>
        <dbReference type="SAM" id="Phobius"/>
    </source>
</evidence>
<dbReference type="AlphaFoldDB" id="A0A316EA75"/>
<dbReference type="RefSeq" id="WP_109742586.1">
    <property type="nucleotide sequence ID" value="NZ_QGGO01000008.1"/>
</dbReference>
<dbReference type="EMBL" id="QGGO01000008">
    <property type="protein sequence ID" value="PWK27012.1"/>
    <property type="molecule type" value="Genomic_DNA"/>
</dbReference>
<protein>
    <submittedName>
        <fullName evidence="3">SH3 domain-containing protein</fullName>
    </submittedName>
</protein>
<feature type="transmembrane region" description="Helical" evidence="2">
    <location>
        <begin position="239"/>
        <end position="258"/>
    </location>
</feature>
<dbReference type="OrthoDB" id="969505at2"/>
<dbReference type="Proteomes" id="UP000245489">
    <property type="component" value="Unassembled WGS sequence"/>
</dbReference>
<keyword evidence="2" id="KW-0472">Membrane</keyword>
<name>A0A316EA75_9BACT</name>
<accession>A0A316EA75</accession>
<gene>
    <name evidence="3" type="ORF">LV89_01824</name>
</gene>
<comment type="caution">
    <text evidence="3">The sequence shown here is derived from an EMBL/GenBank/DDBJ whole genome shotgun (WGS) entry which is preliminary data.</text>
</comment>
<evidence type="ECO:0000313" key="4">
    <source>
        <dbReference type="Proteomes" id="UP000245489"/>
    </source>
</evidence>
<organism evidence="3 4">
    <name type="scientific">Arcicella aurantiaca</name>
    <dbReference type="NCBI Taxonomy" id="591202"/>
    <lineage>
        <taxon>Bacteria</taxon>
        <taxon>Pseudomonadati</taxon>
        <taxon>Bacteroidota</taxon>
        <taxon>Cytophagia</taxon>
        <taxon>Cytophagales</taxon>
        <taxon>Flectobacillaceae</taxon>
        <taxon>Arcicella</taxon>
    </lineage>
</organism>
<proteinExistence type="predicted"/>
<keyword evidence="2" id="KW-0812">Transmembrane</keyword>
<reference evidence="3 4" key="1">
    <citation type="submission" date="2018-05" db="EMBL/GenBank/DDBJ databases">
        <title>Genomic Encyclopedia of Archaeal and Bacterial Type Strains, Phase II (KMG-II): from individual species to whole genera.</title>
        <authorList>
            <person name="Goeker M."/>
        </authorList>
    </citation>
    <scope>NUCLEOTIDE SEQUENCE [LARGE SCALE GENOMIC DNA]</scope>
    <source>
        <strain evidence="3 4">DSM 22214</strain>
    </source>
</reference>